<dbReference type="GO" id="GO:0008113">
    <property type="term" value="F:peptide-methionine (S)-S-oxide reductase activity"/>
    <property type="evidence" value="ECO:0007669"/>
    <property type="project" value="UniProtKB-EC"/>
</dbReference>
<accession>Q0FR30</accession>
<sequence length="156" mass="16065">MTFRSTRPALAALLAASLSFPALAQESDTSETTLPPSAQGAVESQLGASDVPASVGELMSDLSGDGVAIPTGDIAEETEVEILPLGALESAGEDREAALDNALARARTKLDMLQTQVKGSAALSDALAAEGYDTDRVLGVYRTADQAMTILIDDRA</sequence>
<feature type="signal peptide" evidence="2">
    <location>
        <begin position="1"/>
        <end position="24"/>
    </location>
</feature>
<reference evidence="3 4" key="1">
    <citation type="journal article" date="2010" name="J. Bacteriol.">
        <title>Genome sequences of Pelagibaca bermudensis HTCC2601T and Maritimibacter alkaliphilus HTCC2654T, the type strains of two marine Roseobacter genera.</title>
        <authorList>
            <person name="Thrash J.C."/>
            <person name="Cho J.C."/>
            <person name="Ferriera S."/>
            <person name="Johnson J."/>
            <person name="Vergin K.L."/>
            <person name="Giovannoni S.J."/>
        </authorList>
    </citation>
    <scope>NUCLEOTIDE SEQUENCE [LARGE SCALE GENOMIC DNA]</scope>
    <source>
        <strain evidence="4">DSM 26914 / JCM 13377 / KCTC 12554 / HTCC2601</strain>
    </source>
</reference>
<keyword evidence="2" id="KW-0732">Signal</keyword>
<dbReference type="EC" id="1.8.4.11" evidence="3"/>
<dbReference type="OrthoDB" id="7874602at2"/>
<gene>
    <name evidence="3" type="ORF">R2601_16590</name>
</gene>
<dbReference type="eggNOG" id="ENOG50339AB">
    <property type="taxonomic scope" value="Bacteria"/>
</dbReference>
<evidence type="ECO:0000313" key="3">
    <source>
        <dbReference type="EMBL" id="EAU46757.1"/>
    </source>
</evidence>
<dbReference type="Proteomes" id="UP000006230">
    <property type="component" value="Unassembled WGS sequence"/>
</dbReference>
<feature type="chain" id="PRO_5004171940" evidence="2">
    <location>
        <begin position="25"/>
        <end position="156"/>
    </location>
</feature>
<comment type="caution">
    <text evidence="3">The sequence shown here is derived from an EMBL/GenBank/DDBJ whole genome shotgun (WGS) entry which is preliminary data.</text>
</comment>
<name>Q0FR30_SALBH</name>
<keyword evidence="3" id="KW-0560">Oxidoreductase</keyword>
<dbReference type="HOGENOM" id="CLU_1721051_0_0_5"/>
<feature type="region of interest" description="Disordered" evidence="1">
    <location>
        <begin position="27"/>
        <end position="46"/>
    </location>
</feature>
<protein>
    <submittedName>
        <fullName evidence="3">Methionine sulfoxide reductase B</fullName>
        <ecNumber evidence="3">1.8.4.11</ecNumber>
    </submittedName>
</protein>
<evidence type="ECO:0000256" key="1">
    <source>
        <dbReference type="SAM" id="MobiDB-lite"/>
    </source>
</evidence>
<dbReference type="RefSeq" id="WP_007796736.1">
    <property type="nucleotide sequence ID" value="NZ_DS022276.1"/>
</dbReference>
<dbReference type="AlphaFoldDB" id="Q0FR30"/>
<evidence type="ECO:0000313" key="4">
    <source>
        <dbReference type="Proteomes" id="UP000006230"/>
    </source>
</evidence>
<organism evidence="3 4">
    <name type="scientific">Salipiger bermudensis (strain DSM 26914 / JCM 13377 / KCTC 12554 / HTCC2601)</name>
    <name type="common">Pelagibaca bermudensis</name>
    <dbReference type="NCBI Taxonomy" id="314265"/>
    <lineage>
        <taxon>Bacteria</taxon>
        <taxon>Pseudomonadati</taxon>
        <taxon>Pseudomonadota</taxon>
        <taxon>Alphaproteobacteria</taxon>
        <taxon>Rhodobacterales</taxon>
        <taxon>Roseobacteraceae</taxon>
        <taxon>Salipiger</taxon>
    </lineage>
</organism>
<feature type="compositionally biased region" description="Polar residues" evidence="1">
    <location>
        <begin position="27"/>
        <end position="36"/>
    </location>
</feature>
<proteinExistence type="predicted"/>
<dbReference type="EMBL" id="AATQ01000012">
    <property type="protein sequence ID" value="EAU46757.1"/>
    <property type="molecule type" value="Genomic_DNA"/>
</dbReference>
<evidence type="ECO:0000256" key="2">
    <source>
        <dbReference type="SAM" id="SignalP"/>
    </source>
</evidence>
<keyword evidence="4" id="KW-1185">Reference proteome</keyword>